<dbReference type="AlphaFoldDB" id="A0A0P7Z4T2"/>
<reference evidence="1 2" key="1">
    <citation type="submission" date="2015-08" db="EMBL/GenBank/DDBJ databases">
        <title>The genome of the Asian arowana (Scleropages formosus).</title>
        <authorList>
            <person name="Tan M.H."/>
            <person name="Gan H.M."/>
            <person name="Croft L.J."/>
            <person name="Austin C.M."/>
        </authorList>
    </citation>
    <scope>NUCLEOTIDE SEQUENCE [LARGE SCALE GENOMIC DNA]</scope>
    <source>
        <strain evidence="1">Aro1</strain>
    </source>
</reference>
<accession>A0A0P7Z4T2</accession>
<dbReference type="GO" id="GO:0005886">
    <property type="term" value="C:plasma membrane"/>
    <property type="evidence" value="ECO:0007669"/>
    <property type="project" value="TreeGrafter"/>
</dbReference>
<name>A0A0P7Z4T2_SCLFO</name>
<sequence>MTNGNFTKSESIRPEGDFKILGQSAFVDFGHCHSSISFEGSDEVSKGPRYATLSAAADRTDWGGDGDGSQDHLLPVCMDETCKRSAIFLTRPGHSQDRWLPILTDFQRRDTLWGFVPPTASSAGAPRMPITLHLGDYNLDGFPDALAILRNTSGSAQQAFLLENVPCSNTSCRDAGRTFRIHWDQSDLSSIRGAAVIATFFDIYEDAISVKYGNITPPMHLGLCSLYVWYPCLCVGAATLRPPERCLPLLTIAFPTLIVCLMVPESEEDSFLSDTLGSAKTVIAFEAAVGSCLHCDRIMKGQRRPAPAAQERGILDMIVLSKEDGKEELTIHALKNNFEADAYFVKVIGECKALEKFLSCSPSFSQTWVQIAHQKGRKQVFLRRQVVPSQMKTVVTQADAADVKYSRN</sequence>
<evidence type="ECO:0000313" key="1">
    <source>
        <dbReference type="EMBL" id="KPP75614.1"/>
    </source>
</evidence>
<evidence type="ECO:0000313" key="2">
    <source>
        <dbReference type="Proteomes" id="UP000034805"/>
    </source>
</evidence>
<dbReference type="PANTHER" id="PTHR13412:SF0">
    <property type="entry name" value="T-CELL IMMUNOMODULATORY PROTEIN"/>
    <property type="match status" value="1"/>
</dbReference>
<dbReference type="EMBL" id="JARO02001398">
    <property type="protein sequence ID" value="KPP75614.1"/>
    <property type="molecule type" value="Genomic_DNA"/>
</dbReference>
<proteinExistence type="predicted"/>
<protein>
    <submittedName>
        <fullName evidence="1">Uncharacterized protein</fullName>
    </submittedName>
</protein>
<organism evidence="1 2">
    <name type="scientific">Scleropages formosus</name>
    <name type="common">Asian bonytongue</name>
    <name type="synonym">Osteoglossum formosum</name>
    <dbReference type="NCBI Taxonomy" id="113540"/>
    <lineage>
        <taxon>Eukaryota</taxon>
        <taxon>Metazoa</taxon>
        <taxon>Chordata</taxon>
        <taxon>Craniata</taxon>
        <taxon>Vertebrata</taxon>
        <taxon>Euteleostomi</taxon>
        <taxon>Actinopterygii</taxon>
        <taxon>Neopterygii</taxon>
        <taxon>Teleostei</taxon>
        <taxon>Osteoglossocephala</taxon>
        <taxon>Osteoglossomorpha</taxon>
        <taxon>Osteoglossiformes</taxon>
        <taxon>Osteoglossidae</taxon>
        <taxon>Scleropages</taxon>
    </lineage>
</organism>
<gene>
    <name evidence="1" type="ORF">Z043_105119</name>
</gene>
<dbReference type="InterPro" id="IPR024881">
    <property type="entry name" value="Tip"/>
</dbReference>
<dbReference type="Proteomes" id="UP000034805">
    <property type="component" value="Unassembled WGS sequence"/>
</dbReference>
<comment type="caution">
    <text evidence="1">The sequence shown here is derived from an EMBL/GenBank/DDBJ whole genome shotgun (WGS) entry which is preliminary data.</text>
</comment>
<dbReference type="PANTHER" id="PTHR13412">
    <property type="entry name" value="T-CELL IMMUNOMODULATORY PROTEIN HOMOLOG"/>
    <property type="match status" value="1"/>
</dbReference>